<dbReference type="KEGG" id="cpip:CJF12_16320"/>
<feature type="chain" id="PRO_5001804557" description="Secretion protein" evidence="2">
    <location>
        <begin position="19"/>
        <end position="623"/>
    </location>
</feature>
<dbReference type="eggNOG" id="COG3291">
    <property type="taxonomic scope" value="Bacteria"/>
</dbReference>
<sequence>MKKTFLCGILVLSVSLSAQQQQKICGFDDVQQPYQKQNKEIDEMILKIRNQILKNGTAGSNKNAFKTVNGVYEIPVVVHVIAPTGAAIGTAYNKSDADIQAWLEHCNQMYAGTYQWSHTVPGDFGTAATMPIKLVLAKRDPNCNPTTGIIRYNGGSISGYDAYGIKRNGSNGVTTAQIKSIAPHWTESSYFNIYIMNKVDGGGTYGIMGWAGLPQNPDSSYESFMKSFVVTLQDDVTLAHEFGHSMGLLHTFGNANADAPAGTSSTAYCPPQATNDCTRDDDGVCDTERSRSLLNDFPVPTNNDMNYCTGSNYQGVQYNMMNYTNPPAFKFTNGQHDRSATYFFLMKGSLSTSLGATPPAAAANLGTPIPACAPSGLTNGANNNYFVGPTLVKLGNINNASSGVWMNSPNYYEDYTGSNCLRSASTELQVSQSQNLQVNVSDEGNSVRTWIDYNNNGTFEDSELVASGDNIAVDPTTLIGVFNASFTAPSSTVLNTPLRMRVIVDYQNTNITPCGQLSWGQAEDYTVKFVTTLGTNEVKSDNDDLMIYPNPITSGDSVFIKAKNGKNLKVAISDMSGRLIVNNPSLTEEGSGVYRINQKLEKGVYMVQISNGKDNKASKLIIK</sequence>
<dbReference type="SUPFAM" id="SSF55486">
    <property type="entry name" value="Metalloproteases ('zincins'), catalytic domain"/>
    <property type="match status" value="1"/>
</dbReference>
<dbReference type="GO" id="GO:0008237">
    <property type="term" value="F:metallopeptidase activity"/>
    <property type="evidence" value="ECO:0007669"/>
    <property type="project" value="InterPro"/>
</dbReference>
<evidence type="ECO:0000259" key="4">
    <source>
        <dbReference type="Pfam" id="PF18962"/>
    </source>
</evidence>
<feature type="signal peptide" evidence="2">
    <location>
        <begin position="1"/>
        <end position="18"/>
    </location>
</feature>
<dbReference type="InterPro" id="IPR024079">
    <property type="entry name" value="MetalloPept_cat_dom_sf"/>
</dbReference>
<reference evidence="6 7" key="1">
    <citation type="submission" date="2014-07" db="EMBL/GenBank/DDBJ databases">
        <title>Genome of Chryseobacterium piperi CTM.</title>
        <authorList>
            <person name="Pipes S.E."/>
            <person name="Stropko S.J."/>
            <person name="Newman J.D."/>
        </authorList>
    </citation>
    <scope>NUCLEOTIDE SEQUENCE [LARGE SCALE GENOMIC DNA]</scope>
    <source>
        <strain evidence="6 7">CTM</strain>
    </source>
</reference>
<dbReference type="STRING" id="558152.IQ37_06355"/>
<dbReference type="InterPro" id="IPR008754">
    <property type="entry name" value="Peptidase_M43"/>
</dbReference>
<keyword evidence="7" id="KW-1185">Reference proteome</keyword>
<dbReference type="EMBL" id="JPRJ01000008">
    <property type="protein sequence ID" value="KFF29179.1"/>
    <property type="molecule type" value="Genomic_DNA"/>
</dbReference>
<dbReference type="eggNOG" id="COG3227">
    <property type="taxonomic scope" value="Bacteria"/>
</dbReference>
<dbReference type="Pfam" id="PF20009">
    <property type="entry name" value="GEVED"/>
    <property type="match status" value="1"/>
</dbReference>
<dbReference type="NCBIfam" id="TIGR04183">
    <property type="entry name" value="Por_Secre_tail"/>
    <property type="match status" value="1"/>
</dbReference>
<dbReference type="Pfam" id="PF18962">
    <property type="entry name" value="Por_Secre_tail"/>
    <property type="match status" value="1"/>
</dbReference>
<gene>
    <name evidence="6" type="ORF">IQ37_06355</name>
</gene>
<accession>A0A086BJR5</accession>
<evidence type="ECO:0000313" key="6">
    <source>
        <dbReference type="EMBL" id="KFF29179.1"/>
    </source>
</evidence>
<protein>
    <recommendedName>
        <fullName evidence="8">Secretion protein</fullName>
    </recommendedName>
</protein>
<dbReference type="Pfam" id="PF05572">
    <property type="entry name" value="Peptidase_M43"/>
    <property type="match status" value="1"/>
</dbReference>
<evidence type="ECO:0000259" key="5">
    <source>
        <dbReference type="Pfam" id="PF20009"/>
    </source>
</evidence>
<evidence type="ECO:0000313" key="7">
    <source>
        <dbReference type="Proteomes" id="UP000028709"/>
    </source>
</evidence>
<dbReference type="InterPro" id="IPR026444">
    <property type="entry name" value="Secre_tail"/>
</dbReference>
<feature type="domain" description="Peptidase M43 pregnancy-associated plasma-A" evidence="3">
    <location>
        <begin position="182"/>
        <end position="339"/>
    </location>
</feature>
<feature type="domain" description="Secretion system C-terminal sorting" evidence="4">
    <location>
        <begin position="547"/>
        <end position="622"/>
    </location>
</feature>
<evidence type="ECO:0000256" key="1">
    <source>
        <dbReference type="ARBA" id="ARBA00022729"/>
    </source>
</evidence>
<comment type="caution">
    <text evidence="6">The sequence shown here is derived from an EMBL/GenBank/DDBJ whole genome shotgun (WGS) entry which is preliminary data.</text>
</comment>
<keyword evidence="1 2" id="KW-0732">Signal</keyword>
<dbReference type="Gene3D" id="3.40.390.10">
    <property type="entry name" value="Collagenase (Catalytic Domain)"/>
    <property type="match status" value="1"/>
</dbReference>
<name>A0A086BJR5_9FLAO</name>
<dbReference type="OrthoDB" id="6385856at2"/>
<organism evidence="6 7">
    <name type="scientific">Chryseobacterium piperi</name>
    <dbReference type="NCBI Taxonomy" id="558152"/>
    <lineage>
        <taxon>Bacteria</taxon>
        <taxon>Pseudomonadati</taxon>
        <taxon>Bacteroidota</taxon>
        <taxon>Flavobacteriia</taxon>
        <taxon>Flavobacteriales</taxon>
        <taxon>Weeksellaceae</taxon>
        <taxon>Chryseobacterium group</taxon>
        <taxon>Chryseobacterium</taxon>
    </lineage>
</organism>
<dbReference type="InterPro" id="IPR045474">
    <property type="entry name" value="GEVED"/>
</dbReference>
<dbReference type="RefSeq" id="WP_034682684.1">
    <property type="nucleotide sequence ID" value="NZ_CP023049.2"/>
</dbReference>
<dbReference type="AlphaFoldDB" id="A0A086BJR5"/>
<evidence type="ECO:0000259" key="3">
    <source>
        <dbReference type="Pfam" id="PF05572"/>
    </source>
</evidence>
<dbReference type="Proteomes" id="UP000028709">
    <property type="component" value="Unassembled WGS sequence"/>
</dbReference>
<proteinExistence type="predicted"/>
<evidence type="ECO:0008006" key="8">
    <source>
        <dbReference type="Google" id="ProtNLM"/>
    </source>
</evidence>
<evidence type="ECO:0000256" key="2">
    <source>
        <dbReference type="SAM" id="SignalP"/>
    </source>
</evidence>
<feature type="domain" description="GEVED" evidence="5">
    <location>
        <begin position="447"/>
        <end position="527"/>
    </location>
</feature>